<gene>
    <name evidence="12" type="ORF">BpHYR1_036483</name>
</gene>
<dbReference type="PANTHER" id="PTHR11645">
    <property type="entry name" value="PYRROLINE-5-CARBOXYLATE REDUCTASE"/>
    <property type="match status" value="1"/>
</dbReference>
<evidence type="ECO:0000313" key="13">
    <source>
        <dbReference type="Proteomes" id="UP000276133"/>
    </source>
</evidence>
<evidence type="ECO:0000256" key="10">
    <source>
        <dbReference type="ARBA" id="ARBA00049975"/>
    </source>
</evidence>
<dbReference type="AlphaFoldDB" id="A0A3M7RUF2"/>
<comment type="pathway">
    <text evidence="1">Amino-acid biosynthesis; L-proline biosynthesis; L-proline from L-glutamate 5-semialdehyde: step 1/1.</text>
</comment>
<comment type="similarity">
    <text evidence="2">Belongs to the pyrroline-5-carboxylate reductase family.</text>
</comment>
<evidence type="ECO:0000313" key="12">
    <source>
        <dbReference type="EMBL" id="RNA26965.1"/>
    </source>
</evidence>
<dbReference type="OrthoDB" id="10263291at2759"/>
<keyword evidence="5" id="KW-0521">NADP</keyword>
<dbReference type="InterPro" id="IPR029036">
    <property type="entry name" value="P5CR_dimer"/>
</dbReference>
<evidence type="ECO:0000256" key="4">
    <source>
        <dbReference type="ARBA" id="ARBA00022650"/>
    </source>
</evidence>
<sequence length="198" mass="21306">NVCSQINHLISENHLILSICAGITIKKLISLVSLNKNDESLRISRCMLNTAALVGSSCSVFSQNGALKDSDKNLITKILSSIGICIGEIKDSDMDAAMSICACSIAYMYMMVDSMADGGVKMGLSREVALKLSMQTMKGASEIMISQHGIKHPMQLKDEVCSPGGTTIQGLHELERNGFRNSVICAIESATNRAKQFS</sequence>
<evidence type="ECO:0000256" key="5">
    <source>
        <dbReference type="ARBA" id="ARBA00022857"/>
    </source>
</evidence>
<proteinExistence type="inferred from homology"/>
<reference evidence="12 13" key="1">
    <citation type="journal article" date="2018" name="Sci. Rep.">
        <title>Genomic signatures of local adaptation to the degree of environmental predictability in rotifers.</title>
        <authorList>
            <person name="Franch-Gras L."/>
            <person name="Hahn C."/>
            <person name="Garcia-Roger E.M."/>
            <person name="Carmona M.J."/>
            <person name="Serra M."/>
            <person name="Gomez A."/>
        </authorList>
    </citation>
    <scope>NUCLEOTIDE SEQUENCE [LARGE SCALE GENOMIC DNA]</scope>
    <source>
        <strain evidence="12">HYR1</strain>
    </source>
</reference>
<evidence type="ECO:0000256" key="2">
    <source>
        <dbReference type="ARBA" id="ARBA00005525"/>
    </source>
</evidence>
<keyword evidence="6 12" id="KW-0560">Oxidoreductase</keyword>
<dbReference type="STRING" id="10195.A0A3M7RUF2"/>
<name>A0A3M7RUF2_BRAPC</name>
<feature type="non-terminal residue" evidence="12">
    <location>
        <position position="1"/>
    </location>
</feature>
<dbReference type="Proteomes" id="UP000276133">
    <property type="component" value="Unassembled WGS sequence"/>
</dbReference>
<keyword evidence="4" id="KW-0028">Amino-acid biosynthesis</keyword>
<evidence type="ECO:0000256" key="8">
    <source>
        <dbReference type="ARBA" id="ARBA00039786"/>
    </source>
</evidence>
<dbReference type="InterPro" id="IPR008927">
    <property type="entry name" value="6-PGluconate_DH-like_C_sf"/>
</dbReference>
<dbReference type="InterPro" id="IPR000304">
    <property type="entry name" value="Pyrroline-COOH_reductase"/>
</dbReference>
<evidence type="ECO:0000256" key="7">
    <source>
        <dbReference type="ARBA" id="ARBA00038523"/>
    </source>
</evidence>
<dbReference type="FunFam" id="1.10.3730.10:FF:000001">
    <property type="entry name" value="Pyrroline-5-carboxylate reductase"/>
    <property type="match status" value="1"/>
</dbReference>
<accession>A0A3M7RUF2</accession>
<dbReference type="InterPro" id="IPR053790">
    <property type="entry name" value="P5CR-like_CS"/>
</dbReference>
<dbReference type="UniPathway" id="UPA00098">
    <property type="reaction ID" value="UER00361"/>
</dbReference>
<dbReference type="Pfam" id="PF14748">
    <property type="entry name" value="P5CR_dimer"/>
    <property type="match status" value="1"/>
</dbReference>
<dbReference type="Gene3D" id="3.40.50.720">
    <property type="entry name" value="NAD(P)-binding Rossmann-like Domain"/>
    <property type="match status" value="1"/>
</dbReference>
<comment type="subunit">
    <text evidence="7">Homodecamer; composed of 5 homodimers.</text>
</comment>
<dbReference type="EMBL" id="REGN01002628">
    <property type="protein sequence ID" value="RNA26965.1"/>
    <property type="molecule type" value="Genomic_DNA"/>
</dbReference>
<dbReference type="GO" id="GO:0004735">
    <property type="term" value="F:pyrroline-5-carboxylate reductase activity"/>
    <property type="evidence" value="ECO:0007669"/>
    <property type="project" value="UniProtKB-EC"/>
</dbReference>
<dbReference type="HAMAP" id="MF_01925">
    <property type="entry name" value="P5C_reductase"/>
    <property type="match status" value="1"/>
</dbReference>
<evidence type="ECO:0000259" key="11">
    <source>
        <dbReference type="Pfam" id="PF14748"/>
    </source>
</evidence>
<comment type="function">
    <text evidence="10">Oxidoreductase that catalyzes the last step in proline biosynthesis, which corresponds to the reduction of pyrroline-5-carboxylate (P5C) to L-proline using NAD(P)H. Proline is synthesized from either glutamate or ornithine; both are converted to P5C, and then to proline via pyrroline-5-carboxylate reductases (PYCRs). PYCR3 is exclusively linked to the biosynthesis of proline from ornithine.</text>
</comment>
<organism evidence="12 13">
    <name type="scientific">Brachionus plicatilis</name>
    <name type="common">Marine rotifer</name>
    <name type="synonym">Brachionus muelleri</name>
    <dbReference type="NCBI Taxonomy" id="10195"/>
    <lineage>
        <taxon>Eukaryota</taxon>
        <taxon>Metazoa</taxon>
        <taxon>Spiralia</taxon>
        <taxon>Gnathifera</taxon>
        <taxon>Rotifera</taxon>
        <taxon>Eurotatoria</taxon>
        <taxon>Monogononta</taxon>
        <taxon>Pseudotrocha</taxon>
        <taxon>Ploima</taxon>
        <taxon>Brachionidae</taxon>
        <taxon>Brachionus</taxon>
    </lineage>
</organism>
<dbReference type="PANTHER" id="PTHR11645:SF0">
    <property type="entry name" value="PYRROLINE-5-CARBOXYLATE REDUCTASE 3"/>
    <property type="match status" value="1"/>
</dbReference>
<protein>
    <recommendedName>
        <fullName evidence="8">Pyrroline-5-carboxylate reductase 3</fullName>
        <ecNumber evidence="3">1.5.1.2</ecNumber>
    </recommendedName>
    <alternativeName>
        <fullName evidence="9">Pyrroline-5-carboxylate reductase-like protein</fullName>
    </alternativeName>
</protein>
<dbReference type="Gene3D" id="1.10.3730.10">
    <property type="entry name" value="ProC C-terminal domain-like"/>
    <property type="match status" value="1"/>
</dbReference>
<evidence type="ECO:0000256" key="3">
    <source>
        <dbReference type="ARBA" id="ARBA00012855"/>
    </source>
</evidence>
<dbReference type="EC" id="1.5.1.2" evidence="3"/>
<evidence type="ECO:0000256" key="1">
    <source>
        <dbReference type="ARBA" id="ARBA00005205"/>
    </source>
</evidence>
<comment type="caution">
    <text evidence="12">The sequence shown here is derived from an EMBL/GenBank/DDBJ whole genome shotgun (WGS) entry which is preliminary data.</text>
</comment>
<evidence type="ECO:0000256" key="9">
    <source>
        <dbReference type="ARBA" id="ARBA00042532"/>
    </source>
</evidence>
<keyword evidence="4" id="KW-0641">Proline biosynthesis</keyword>
<dbReference type="PROSITE" id="PS00521">
    <property type="entry name" value="P5CR"/>
    <property type="match status" value="1"/>
</dbReference>
<dbReference type="GO" id="GO:0055129">
    <property type="term" value="P:L-proline biosynthetic process"/>
    <property type="evidence" value="ECO:0007669"/>
    <property type="project" value="UniProtKB-UniPathway"/>
</dbReference>
<evidence type="ECO:0000256" key="6">
    <source>
        <dbReference type="ARBA" id="ARBA00023002"/>
    </source>
</evidence>
<feature type="domain" description="Pyrroline-5-carboxylate reductase dimerisation" evidence="11">
    <location>
        <begin position="92"/>
        <end position="196"/>
    </location>
</feature>
<dbReference type="SUPFAM" id="SSF48179">
    <property type="entry name" value="6-phosphogluconate dehydrogenase C-terminal domain-like"/>
    <property type="match status" value="1"/>
</dbReference>
<keyword evidence="13" id="KW-1185">Reference proteome</keyword>